<organism evidence="1 2">
    <name type="scientific">Ramlibacter pallidus</name>
    <dbReference type="NCBI Taxonomy" id="2780087"/>
    <lineage>
        <taxon>Bacteria</taxon>
        <taxon>Pseudomonadati</taxon>
        <taxon>Pseudomonadota</taxon>
        <taxon>Betaproteobacteria</taxon>
        <taxon>Burkholderiales</taxon>
        <taxon>Comamonadaceae</taxon>
        <taxon>Ramlibacter</taxon>
    </lineage>
</organism>
<proteinExistence type="predicted"/>
<dbReference type="RefSeq" id="WP_193676661.1">
    <property type="nucleotide sequence ID" value="NZ_JADDIV010000003.1"/>
</dbReference>
<reference evidence="1 2" key="1">
    <citation type="submission" date="2020-10" db="EMBL/GenBank/DDBJ databases">
        <title>Ramlibacter sp. HM2 16S ribosomal RNA gene Genome sequencing and assembly.</title>
        <authorList>
            <person name="Kang M."/>
        </authorList>
    </citation>
    <scope>NUCLEOTIDE SEQUENCE [LARGE SCALE GENOMIC DNA]</scope>
    <source>
        <strain evidence="1 2">HM2</strain>
    </source>
</reference>
<comment type="caution">
    <text evidence="1">The sequence shown here is derived from an EMBL/GenBank/DDBJ whole genome shotgun (WGS) entry which is preliminary data.</text>
</comment>
<dbReference type="InterPro" id="IPR007263">
    <property type="entry name" value="DCC1-like"/>
</dbReference>
<dbReference type="Proteomes" id="UP000806285">
    <property type="component" value="Unassembled WGS sequence"/>
</dbReference>
<name>A0ABR9S3J5_9BURK</name>
<protein>
    <submittedName>
        <fullName evidence="1">DUF393 domain-containing protein</fullName>
    </submittedName>
</protein>
<keyword evidence="2" id="KW-1185">Reference proteome</keyword>
<dbReference type="EMBL" id="JADDIV010000003">
    <property type="protein sequence ID" value="MBE7368043.1"/>
    <property type="molecule type" value="Genomic_DNA"/>
</dbReference>
<sequence>MDDPSRTTVYYNSACPVCDAGIRSERGRLQGCDIRWVDVHQQPDAVQPLGAGLEDVRKRLHVVDAQGGLHVGSDALAELMAQSPRRRPLARLLRAPGVRQLVAAGYDLFAAVLYRWNRRRGHW</sequence>
<dbReference type="Pfam" id="PF04134">
    <property type="entry name" value="DCC1-like"/>
    <property type="match status" value="1"/>
</dbReference>
<evidence type="ECO:0000313" key="2">
    <source>
        <dbReference type="Proteomes" id="UP000806285"/>
    </source>
</evidence>
<gene>
    <name evidence="1" type="ORF">IM787_10725</name>
</gene>
<evidence type="ECO:0000313" key="1">
    <source>
        <dbReference type="EMBL" id="MBE7368043.1"/>
    </source>
</evidence>
<accession>A0ABR9S3J5</accession>